<evidence type="ECO:0008006" key="4">
    <source>
        <dbReference type="Google" id="ProtNLM"/>
    </source>
</evidence>
<dbReference type="InterPro" id="IPR007263">
    <property type="entry name" value="DCC1-like"/>
</dbReference>
<proteinExistence type="predicted"/>
<organism evidence="2 3">
    <name type="scientific">Candidatus Methylopumilus planktonicus</name>
    <dbReference type="NCBI Taxonomy" id="1581557"/>
    <lineage>
        <taxon>Bacteria</taxon>
        <taxon>Pseudomonadati</taxon>
        <taxon>Pseudomonadota</taxon>
        <taxon>Betaproteobacteria</taxon>
        <taxon>Nitrosomonadales</taxon>
        <taxon>Methylophilaceae</taxon>
        <taxon>Candidatus Methylopumilus</taxon>
    </lineage>
</organism>
<accession>A0A0D6EV34</accession>
<feature type="transmembrane region" description="Helical" evidence="1">
    <location>
        <begin position="106"/>
        <end position="127"/>
    </location>
</feature>
<name>A0A0D6EV34_9PROT</name>
<sequence length="141" mass="17203">MLDWLQIFPRMVWSLSHFEIKKIMIKILYDQHCSLCSKEINYYKSIAPKGIFMWCNLHKHNKLLHKYGITYNDALLSLHAIDDKDRIHRGIDAFCLIWNNLSRWRLLSFIIKLPLIYFISKIFYSYFAQWRFNKMKYCKVS</sequence>
<keyword evidence="1" id="KW-0812">Transmembrane</keyword>
<dbReference type="Proteomes" id="UP000064007">
    <property type="component" value="Chromosome 1"/>
</dbReference>
<keyword evidence="3" id="KW-1185">Reference proteome</keyword>
<keyword evidence="1" id="KW-0472">Membrane</keyword>
<dbReference type="KEGG" id="mbat:BN1208_0595"/>
<dbReference type="AlphaFoldDB" id="A0A0D6EV34"/>
<dbReference type="STRING" id="1581557.BN1208_0595"/>
<evidence type="ECO:0000256" key="1">
    <source>
        <dbReference type="SAM" id="Phobius"/>
    </source>
</evidence>
<evidence type="ECO:0000313" key="2">
    <source>
        <dbReference type="EMBL" id="CEZ19482.1"/>
    </source>
</evidence>
<protein>
    <recommendedName>
        <fullName evidence="4">DUF393 domain-containing protein</fullName>
    </recommendedName>
</protein>
<dbReference type="EMBL" id="LN827929">
    <property type="protein sequence ID" value="CEZ19482.1"/>
    <property type="molecule type" value="Genomic_DNA"/>
</dbReference>
<evidence type="ECO:0000313" key="3">
    <source>
        <dbReference type="Proteomes" id="UP000064007"/>
    </source>
</evidence>
<reference evidence="3" key="1">
    <citation type="submission" date="2014-12" db="EMBL/GenBank/DDBJ databases">
        <authorList>
            <person name="Salcher M.M."/>
        </authorList>
    </citation>
    <scope>NUCLEOTIDE SEQUENCE [LARGE SCALE GENOMIC DNA]</scope>
    <source>
        <strain evidence="3">MMS-10A-171</strain>
    </source>
</reference>
<dbReference type="HOGENOM" id="CLU_086500_3_1_4"/>
<keyword evidence="1" id="KW-1133">Transmembrane helix</keyword>
<dbReference type="GO" id="GO:0015035">
    <property type="term" value="F:protein-disulfide reductase activity"/>
    <property type="evidence" value="ECO:0007669"/>
    <property type="project" value="InterPro"/>
</dbReference>
<gene>
    <name evidence="2" type="ORF">BN1208_0595</name>
</gene>
<dbReference type="Pfam" id="PF04134">
    <property type="entry name" value="DCC1-like"/>
    <property type="match status" value="1"/>
</dbReference>